<dbReference type="PANTHER" id="PTHR31297:SF17">
    <property type="entry name" value="ENDOGLUCANASE"/>
    <property type="match status" value="1"/>
</dbReference>
<keyword evidence="5" id="KW-0812">Transmembrane</keyword>
<keyword evidence="3 4" id="KW-0326">Glycosidase</keyword>
<evidence type="ECO:0000256" key="1">
    <source>
        <dbReference type="ARBA" id="ARBA00022729"/>
    </source>
</evidence>
<dbReference type="InterPro" id="IPR050386">
    <property type="entry name" value="Glycosyl_hydrolase_5"/>
</dbReference>
<evidence type="ECO:0000256" key="5">
    <source>
        <dbReference type="SAM" id="Phobius"/>
    </source>
</evidence>
<evidence type="ECO:0000313" key="8">
    <source>
        <dbReference type="Proteomes" id="UP000002068"/>
    </source>
</evidence>
<accession>A0A0H3N9F9</accession>
<dbReference type="PANTHER" id="PTHR31297">
    <property type="entry name" value="GLUCAN ENDO-1,6-BETA-GLUCOSIDASE B"/>
    <property type="match status" value="1"/>
</dbReference>
<dbReference type="GO" id="GO:0009251">
    <property type="term" value="P:glucan catabolic process"/>
    <property type="evidence" value="ECO:0007669"/>
    <property type="project" value="TreeGrafter"/>
</dbReference>
<keyword evidence="5" id="KW-0472">Membrane</keyword>
<dbReference type="AlphaFoldDB" id="A0A0H3N9F9"/>
<evidence type="ECO:0000313" key="7">
    <source>
        <dbReference type="EMBL" id="CBA64573.1"/>
    </source>
</evidence>
<gene>
    <name evidence="7" type="ordered locus">CD196_2386</name>
</gene>
<comment type="similarity">
    <text evidence="4">Belongs to the glycosyl hydrolase 5 (cellulase A) family.</text>
</comment>
<keyword evidence="5" id="KW-1133">Transmembrane helix</keyword>
<evidence type="ECO:0000256" key="4">
    <source>
        <dbReference type="RuleBase" id="RU361153"/>
    </source>
</evidence>
<keyword evidence="1" id="KW-0732">Signal</keyword>
<dbReference type="KEGG" id="cdc:CD196_2386"/>
<reference evidence="7 8" key="1">
    <citation type="journal article" date="2009" name="Genome Biol.">
        <title>Comparative genome and phenotypic analysis of Clostridium difficile 027 strains provides insight into the evolution of a hypervirulent bacterium.</title>
        <authorList>
            <person name="Stabler R.A."/>
            <person name="He M."/>
            <person name="Dawson L."/>
            <person name="Martin M."/>
            <person name="Valiente E."/>
            <person name="Corton C."/>
            <person name="Lawley T.D."/>
            <person name="Sebaihia M."/>
            <person name="Quail M.A."/>
            <person name="Rose G."/>
            <person name="Gerding D.N."/>
            <person name="Gibert M."/>
            <person name="Popoff M.R."/>
            <person name="Parkhill J."/>
            <person name="Dougan G."/>
            <person name="Wren B.W."/>
        </authorList>
    </citation>
    <scope>NUCLEOTIDE SEQUENCE [LARGE SCALE GENOMIC DNA]</scope>
    <source>
        <strain evidence="7 8">CD196</strain>
    </source>
</reference>
<dbReference type="Gene3D" id="3.20.20.80">
    <property type="entry name" value="Glycosidases"/>
    <property type="match status" value="1"/>
</dbReference>
<dbReference type="InterPro" id="IPR017853">
    <property type="entry name" value="GH"/>
</dbReference>
<dbReference type="GO" id="GO:0008422">
    <property type="term" value="F:beta-glucosidase activity"/>
    <property type="evidence" value="ECO:0007669"/>
    <property type="project" value="TreeGrafter"/>
</dbReference>
<dbReference type="InterPro" id="IPR001547">
    <property type="entry name" value="Glyco_hydro_5"/>
</dbReference>
<dbReference type="Pfam" id="PF00150">
    <property type="entry name" value="Cellulase"/>
    <property type="match status" value="1"/>
</dbReference>
<sequence length="349" mass="41337">MNNIIWKITLFGGINIKRIGIIIMFFLSIAFIGFYLAIRGNSDTVKMQRGINIGNALESPKDFPWDVKMSNKFFDDIKDAGFDTVRIPVRFSDYTSDSDNFKIDEEFFKKIDKYVDYALDKDLIVVLDLHHFEEIMKEPRVHKEEFLKIWQQIANRYQKYDKKLVFELLNEPKENLSSQLLNEYIEEAIKIIRKTNPKRTIIVGPYNFYQIDYLNELNVPKDSNIVVSFHYYEPNDFAFQGNIYHNGFEHLSNITWEGTNEQMDYLKKRFDIVENWANKNKVKIFLGEFGVTKEAPEASRRAWIKAVREEAEKRNFSWAYWELASGFGIYNQIEGTWDRDILSALIEKR</sequence>
<feature type="transmembrane region" description="Helical" evidence="5">
    <location>
        <begin position="21"/>
        <end position="38"/>
    </location>
</feature>
<evidence type="ECO:0000256" key="2">
    <source>
        <dbReference type="ARBA" id="ARBA00022801"/>
    </source>
</evidence>
<protein>
    <submittedName>
        <fullName evidence="7">Endoglucanase (Cellulase)</fullName>
    </submittedName>
</protein>
<dbReference type="SUPFAM" id="SSF51445">
    <property type="entry name" value="(Trans)glycosidases"/>
    <property type="match status" value="1"/>
</dbReference>
<keyword evidence="2 4" id="KW-0378">Hydrolase</keyword>
<feature type="domain" description="Glycoside hydrolase family 5" evidence="6">
    <location>
        <begin position="69"/>
        <end position="323"/>
    </location>
</feature>
<proteinExistence type="inferred from homology"/>
<dbReference type="EMBL" id="FN538970">
    <property type="protein sequence ID" value="CBA64573.1"/>
    <property type="molecule type" value="Genomic_DNA"/>
</dbReference>
<evidence type="ECO:0000256" key="3">
    <source>
        <dbReference type="ARBA" id="ARBA00023295"/>
    </source>
</evidence>
<name>A0A0H3N9F9_CLODC</name>
<evidence type="ECO:0000259" key="6">
    <source>
        <dbReference type="Pfam" id="PF00150"/>
    </source>
</evidence>
<organism evidence="7 8">
    <name type="scientific">Clostridioides difficile (strain CD196)</name>
    <name type="common">Peptoclostridium difficile</name>
    <dbReference type="NCBI Taxonomy" id="645462"/>
    <lineage>
        <taxon>Bacteria</taxon>
        <taxon>Bacillati</taxon>
        <taxon>Bacillota</taxon>
        <taxon>Clostridia</taxon>
        <taxon>Peptostreptococcales</taxon>
        <taxon>Peptostreptococcaceae</taxon>
        <taxon>Clostridioides</taxon>
    </lineage>
</organism>
<dbReference type="GO" id="GO:0005576">
    <property type="term" value="C:extracellular region"/>
    <property type="evidence" value="ECO:0007669"/>
    <property type="project" value="TreeGrafter"/>
</dbReference>
<dbReference type="Proteomes" id="UP000002068">
    <property type="component" value="Chromosome"/>
</dbReference>
<dbReference type="HOGENOM" id="CLU_018668_1_0_9"/>
<dbReference type="GO" id="GO:0009986">
    <property type="term" value="C:cell surface"/>
    <property type="evidence" value="ECO:0007669"/>
    <property type="project" value="TreeGrafter"/>
</dbReference>